<dbReference type="SUPFAM" id="SSF46689">
    <property type="entry name" value="Homeodomain-like"/>
    <property type="match status" value="1"/>
</dbReference>
<dbReference type="Pfam" id="PF16859">
    <property type="entry name" value="TetR_C_11"/>
    <property type="match status" value="1"/>
</dbReference>
<keyword evidence="2 4" id="KW-0238">DNA-binding</keyword>
<keyword evidence="3" id="KW-0804">Transcription</keyword>
<accession>A0ABT1DHV0</accession>
<organism evidence="6 7">
    <name type="scientific">Paractinoplanes aksuensis</name>
    <dbReference type="NCBI Taxonomy" id="2939490"/>
    <lineage>
        <taxon>Bacteria</taxon>
        <taxon>Bacillati</taxon>
        <taxon>Actinomycetota</taxon>
        <taxon>Actinomycetes</taxon>
        <taxon>Micromonosporales</taxon>
        <taxon>Micromonosporaceae</taxon>
        <taxon>Paractinoplanes</taxon>
    </lineage>
</organism>
<name>A0ABT1DHV0_9ACTN</name>
<feature type="DNA-binding region" description="H-T-H motif" evidence="4">
    <location>
        <begin position="41"/>
        <end position="60"/>
    </location>
</feature>
<protein>
    <submittedName>
        <fullName evidence="6">TetR/AcrR family transcriptional regulator</fullName>
    </submittedName>
</protein>
<dbReference type="Proteomes" id="UP001523369">
    <property type="component" value="Unassembled WGS sequence"/>
</dbReference>
<evidence type="ECO:0000256" key="2">
    <source>
        <dbReference type="ARBA" id="ARBA00023125"/>
    </source>
</evidence>
<dbReference type="Pfam" id="PF00440">
    <property type="entry name" value="TetR_N"/>
    <property type="match status" value="1"/>
</dbReference>
<dbReference type="PANTHER" id="PTHR30055:SF148">
    <property type="entry name" value="TETR-FAMILY TRANSCRIPTIONAL REGULATOR"/>
    <property type="match status" value="1"/>
</dbReference>
<proteinExistence type="predicted"/>
<evidence type="ECO:0000256" key="1">
    <source>
        <dbReference type="ARBA" id="ARBA00023015"/>
    </source>
</evidence>
<sequence length="210" mass="22710">MSDPQNGLRRGRGRRPAEAVRAAALTAAGEMLFETGLPGLTFDKIAQRAGVSKMTLYKWWPSPGALAFEAYFTAVEPRLAFDDTGDIAHDLRSQLRSFVRLLTAERGGPVIAALVGAAQHDPDLAAVLAEQYTIPRRTLAVDRLRRAQEAGQIAPDVDPQVVVDQLWGACYHRLLMPAEPLTLEFVDALLRNLLRGIAQPVAGTTSGASV</sequence>
<keyword evidence="1" id="KW-0805">Transcription regulation</keyword>
<evidence type="ECO:0000313" key="6">
    <source>
        <dbReference type="EMBL" id="MCO8270394.1"/>
    </source>
</evidence>
<dbReference type="InterPro" id="IPR001647">
    <property type="entry name" value="HTH_TetR"/>
</dbReference>
<evidence type="ECO:0000256" key="3">
    <source>
        <dbReference type="ARBA" id="ARBA00023163"/>
    </source>
</evidence>
<dbReference type="InterPro" id="IPR009057">
    <property type="entry name" value="Homeodomain-like_sf"/>
</dbReference>
<evidence type="ECO:0000259" key="5">
    <source>
        <dbReference type="PROSITE" id="PS50977"/>
    </source>
</evidence>
<dbReference type="InterPro" id="IPR011075">
    <property type="entry name" value="TetR_C"/>
</dbReference>
<evidence type="ECO:0000313" key="7">
    <source>
        <dbReference type="Proteomes" id="UP001523369"/>
    </source>
</evidence>
<dbReference type="Gene3D" id="1.10.10.60">
    <property type="entry name" value="Homeodomain-like"/>
    <property type="match status" value="1"/>
</dbReference>
<comment type="caution">
    <text evidence="6">The sequence shown here is derived from an EMBL/GenBank/DDBJ whole genome shotgun (WGS) entry which is preliminary data.</text>
</comment>
<dbReference type="InterPro" id="IPR050109">
    <property type="entry name" value="HTH-type_TetR-like_transc_reg"/>
</dbReference>
<dbReference type="PROSITE" id="PS50977">
    <property type="entry name" value="HTH_TETR_2"/>
    <property type="match status" value="1"/>
</dbReference>
<evidence type="ECO:0000256" key="4">
    <source>
        <dbReference type="PROSITE-ProRule" id="PRU00335"/>
    </source>
</evidence>
<gene>
    <name evidence="6" type="ORF">M1L60_07265</name>
</gene>
<dbReference type="Gene3D" id="1.10.357.10">
    <property type="entry name" value="Tetracycline Repressor, domain 2"/>
    <property type="match status" value="1"/>
</dbReference>
<dbReference type="EMBL" id="JAMYJR010000004">
    <property type="protein sequence ID" value="MCO8270394.1"/>
    <property type="molecule type" value="Genomic_DNA"/>
</dbReference>
<dbReference type="SUPFAM" id="SSF48498">
    <property type="entry name" value="Tetracyclin repressor-like, C-terminal domain"/>
    <property type="match status" value="1"/>
</dbReference>
<feature type="domain" description="HTH tetR-type" evidence="5">
    <location>
        <begin position="18"/>
        <end position="78"/>
    </location>
</feature>
<keyword evidence="7" id="KW-1185">Reference proteome</keyword>
<dbReference type="PANTHER" id="PTHR30055">
    <property type="entry name" value="HTH-TYPE TRANSCRIPTIONAL REGULATOR RUTR"/>
    <property type="match status" value="1"/>
</dbReference>
<reference evidence="6 7" key="1">
    <citation type="submission" date="2022-06" db="EMBL/GenBank/DDBJ databases">
        <title>New Species of the Genus Actinoplanes, ActinopZanes ferrugineus.</title>
        <authorList>
            <person name="Ding P."/>
        </authorList>
    </citation>
    <scope>NUCLEOTIDE SEQUENCE [LARGE SCALE GENOMIC DNA]</scope>
    <source>
        <strain evidence="6 7">TRM88003</strain>
    </source>
</reference>
<dbReference type="InterPro" id="IPR036271">
    <property type="entry name" value="Tet_transcr_reg_TetR-rel_C_sf"/>
</dbReference>
<dbReference type="RefSeq" id="WP_253236532.1">
    <property type="nucleotide sequence ID" value="NZ_JAMYJR010000004.1"/>
</dbReference>